<dbReference type="InterPro" id="IPR003170">
    <property type="entry name" value="MurB"/>
</dbReference>
<dbReference type="Gene3D" id="3.30.465.10">
    <property type="match status" value="1"/>
</dbReference>
<reference evidence="21" key="1">
    <citation type="submission" date="2023-06" db="EMBL/GenBank/DDBJ databases">
        <title>Genomic of Agaribacillus aureum.</title>
        <authorList>
            <person name="Wang G."/>
        </authorList>
    </citation>
    <scope>NUCLEOTIDE SEQUENCE</scope>
    <source>
        <strain evidence="21">BMA12</strain>
    </source>
</reference>
<evidence type="ECO:0000256" key="3">
    <source>
        <dbReference type="ARBA" id="ARBA00004496"/>
    </source>
</evidence>
<evidence type="ECO:0000256" key="17">
    <source>
        <dbReference type="ARBA" id="ARBA00031026"/>
    </source>
</evidence>
<dbReference type="Proteomes" id="UP001172083">
    <property type="component" value="Unassembled WGS sequence"/>
</dbReference>
<dbReference type="EC" id="1.3.1.98" evidence="5 19"/>
<evidence type="ECO:0000256" key="9">
    <source>
        <dbReference type="ARBA" id="ARBA00022630"/>
    </source>
</evidence>
<dbReference type="InterPro" id="IPR016167">
    <property type="entry name" value="FAD-bd_PCMH_sub1"/>
</dbReference>
<organism evidence="21 22">
    <name type="scientific">Agaribacillus aureus</name>
    <dbReference type="NCBI Taxonomy" id="3051825"/>
    <lineage>
        <taxon>Bacteria</taxon>
        <taxon>Pseudomonadati</taxon>
        <taxon>Bacteroidota</taxon>
        <taxon>Cytophagia</taxon>
        <taxon>Cytophagales</taxon>
        <taxon>Splendidivirgaceae</taxon>
        <taxon>Agaribacillus</taxon>
    </lineage>
</organism>
<evidence type="ECO:0000256" key="6">
    <source>
        <dbReference type="ARBA" id="ARBA00015188"/>
    </source>
</evidence>
<evidence type="ECO:0000313" key="21">
    <source>
        <dbReference type="EMBL" id="MDN5211064.1"/>
    </source>
</evidence>
<evidence type="ECO:0000256" key="8">
    <source>
        <dbReference type="ARBA" id="ARBA00022618"/>
    </source>
</evidence>
<dbReference type="EMBL" id="JAUJEB010000001">
    <property type="protein sequence ID" value="MDN5211064.1"/>
    <property type="molecule type" value="Genomic_DNA"/>
</dbReference>
<evidence type="ECO:0000256" key="2">
    <source>
        <dbReference type="ARBA" id="ARBA00003921"/>
    </source>
</evidence>
<evidence type="ECO:0000256" key="4">
    <source>
        <dbReference type="ARBA" id="ARBA00004752"/>
    </source>
</evidence>
<keyword evidence="13 19" id="KW-0573">Peptidoglycan synthesis</keyword>
<keyword evidence="9 19" id="KW-0285">Flavoprotein</keyword>
<keyword evidence="12 19" id="KW-0133">Cell shape</keyword>
<keyword evidence="14 19" id="KW-0560">Oxidoreductase</keyword>
<dbReference type="NCBIfam" id="NF000755">
    <property type="entry name" value="PRK00046.1"/>
    <property type="match status" value="1"/>
</dbReference>
<comment type="function">
    <text evidence="2 19">Cell wall formation.</text>
</comment>
<accession>A0ABT8L046</accession>
<evidence type="ECO:0000256" key="1">
    <source>
        <dbReference type="ARBA" id="ARBA00001974"/>
    </source>
</evidence>
<evidence type="ECO:0000256" key="19">
    <source>
        <dbReference type="HAMAP-Rule" id="MF_00037"/>
    </source>
</evidence>
<dbReference type="PROSITE" id="PS51387">
    <property type="entry name" value="FAD_PCMH"/>
    <property type="match status" value="1"/>
</dbReference>
<evidence type="ECO:0000256" key="7">
    <source>
        <dbReference type="ARBA" id="ARBA00022490"/>
    </source>
</evidence>
<gene>
    <name evidence="19 21" type="primary">murB</name>
    <name evidence="21" type="ORF">QQ020_03355</name>
</gene>
<evidence type="ECO:0000256" key="10">
    <source>
        <dbReference type="ARBA" id="ARBA00022827"/>
    </source>
</evidence>
<dbReference type="PANTHER" id="PTHR21071:SF4">
    <property type="entry name" value="UDP-N-ACETYLENOLPYRUVOYLGLUCOSAMINE REDUCTASE"/>
    <property type="match status" value="1"/>
</dbReference>
<dbReference type="Gene3D" id="3.90.78.10">
    <property type="entry name" value="UDP-N-acetylenolpyruvoylglucosamine reductase, C-terminal domain"/>
    <property type="match status" value="1"/>
</dbReference>
<evidence type="ECO:0000256" key="11">
    <source>
        <dbReference type="ARBA" id="ARBA00022857"/>
    </source>
</evidence>
<evidence type="ECO:0000259" key="20">
    <source>
        <dbReference type="PROSITE" id="PS51387"/>
    </source>
</evidence>
<name>A0ABT8L046_9BACT</name>
<protein>
    <recommendedName>
        <fullName evidence="6 19">UDP-N-acetylenolpyruvoylglucosamine reductase</fullName>
        <ecNumber evidence="5 19">1.3.1.98</ecNumber>
    </recommendedName>
    <alternativeName>
        <fullName evidence="17 19">UDP-N-acetylmuramate dehydrogenase</fullName>
    </alternativeName>
</protein>
<evidence type="ECO:0000256" key="5">
    <source>
        <dbReference type="ARBA" id="ARBA00012518"/>
    </source>
</evidence>
<keyword evidence="8 19" id="KW-0132">Cell division</keyword>
<dbReference type="GO" id="GO:0008762">
    <property type="term" value="F:UDP-N-acetylmuramate dehydrogenase activity"/>
    <property type="evidence" value="ECO:0007669"/>
    <property type="project" value="UniProtKB-EC"/>
</dbReference>
<dbReference type="SUPFAM" id="SSF56194">
    <property type="entry name" value="Uridine diphospho-N-Acetylenolpyruvylglucosamine reductase, MurB, C-terminal domain"/>
    <property type="match status" value="1"/>
</dbReference>
<dbReference type="Pfam" id="PF02873">
    <property type="entry name" value="MurB_C"/>
    <property type="match status" value="1"/>
</dbReference>
<keyword evidence="16 19" id="KW-0961">Cell wall biogenesis/degradation</keyword>
<evidence type="ECO:0000256" key="16">
    <source>
        <dbReference type="ARBA" id="ARBA00023316"/>
    </source>
</evidence>
<comment type="pathway">
    <text evidence="4 19">Cell wall biogenesis; peptidoglycan biosynthesis.</text>
</comment>
<comment type="catalytic activity">
    <reaction evidence="18 19">
        <text>UDP-N-acetyl-alpha-D-muramate + NADP(+) = UDP-N-acetyl-3-O-(1-carboxyvinyl)-alpha-D-glucosamine + NADPH + H(+)</text>
        <dbReference type="Rhea" id="RHEA:12248"/>
        <dbReference type="ChEBI" id="CHEBI:15378"/>
        <dbReference type="ChEBI" id="CHEBI:57783"/>
        <dbReference type="ChEBI" id="CHEBI:58349"/>
        <dbReference type="ChEBI" id="CHEBI:68483"/>
        <dbReference type="ChEBI" id="CHEBI:70757"/>
        <dbReference type="EC" id="1.3.1.98"/>
    </reaction>
</comment>
<evidence type="ECO:0000256" key="14">
    <source>
        <dbReference type="ARBA" id="ARBA00023002"/>
    </source>
</evidence>
<comment type="caution">
    <text evidence="21">The sequence shown here is derived from an EMBL/GenBank/DDBJ whole genome shotgun (WGS) entry which is preliminary data.</text>
</comment>
<keyword evidence="15 19" id="KW-0131">Cell cycle</keyword>
<dbReference type="InterPro" id="IPR011601">
    <property type="entry name" value="MurB_C"/>
</dbReference>
<dbReference type="NCBIfam" id="TIGR00179">
    <property type="entry name" value="murB"/>
    <property type="match status" value="1"/>
</dbReference>
<keyword evidence="22" id="KW-1185">Reference proteome</keyword>
<evidence type="ECO:0000256" key="15">
    <source>
        <dbReference type="ARBA" id="ARBA00023306"/>
    </source>
</evidence>
<dbReference type="InterPro" id="IPR036318">
    <property type="entry name" value="FAD-bd_PCMH-like_sf"/>
</dbReference>
<evidence type="ECO:0000256" key="13">
    <source>
        <dbReference type="ARBA" id="ARBA00022984"/>
    </source>
</evidence>
<dbReference type="InterPro" id="IPR006094">
    <property type="entry name" value="Oxid_FAD_bind_N"/>
</dbReference>
<evidence type="ECO:0000256" key="18">
    <source>
        <dbReference type="ARBA" id="ARBA00048914"/>
    </source>
</evidence>
<feature type="active site" evidence="19">
    <location>
        <position position="164"/>
    </location>
</feature>
<comment type="cofactor">
    <cofactor evidence="1 19">
        <name>FAD</name>
        <dbReference type="ChEBI" id="CHEBI:57692"/>
    </cofactor>
</comment>
<dbReference type="Gene3D" id="3.30.43.10">
    <property type="entry name" value="Uridine Diphospho-n-acetylenolpyruvylglucosamine Reductase, domain 2"/>
    <property type="match status" value="1"/>
</dbReference>
<dbReference type="SUPFAM" id="SSF56176">
    <property type="entry name" value="FAD-binding/transporter-associated domain-like"/>
    <property type="match status" value="1"/>
</dbReference>
<dbReference type="RefSeq" id="WP_346756400.1">
    <property type="nucleotide sequence ID" value="NZ_JAUJEB010000001.1"/>
</dbReference>
<keyword evidence="10 19" id="KW-0274">FAD</keyword>
<proteinExistence type="inferred from homology"/>
<keyword evidence="7 19" id="KW-0963">Cytoplasm</keyword>
<keyword evidence="11 19" id="KW-0521">NADP</keyword>
<comment type="subcellular location">
    <subcellularLocation>
        <location evidence="3 19">Cytoplasm</location>
    </subcellularLocation>
</comment>
<feature type="active site" description="Proton donor" evidence="19">
    <location>
        <position position="238"/>
    </location>
</feature>
<evidence type="ECO:0000256" key="12">
    <source>
        <dbReference type="ARBA" id="ARBA00022960"/>
    </source>
</evidence>
<feature type="active site" evidence="19">
    <location>
        <position position="334"/>
    </location>
</feature>
<dbReference type="HAMAP" id="MF_00037">
    <property type="entry name" value="MurB"/>
    <property type="match status" value="1"/>
</dbReference>
<evidence type="ECO:0000313" key="22">
    <source>
        <dbReference type="Proteomes" id="UP001172083"/>
    </source>
</evidence>
<feature type="domain" description="FAD-binding PCMH-type" evidence="20">
    <location>
        <begin position="16"/>
        <end position="188"/>
    </location>
</feature>
<comment type="similarity">
    <text evidence="19">Belongs to the MurB family.</text>
</comment>
<dbReference type="InterPro" id="IPR016169">
    <property type="entry name" value="FAD-bd_PCMH_sub2"/>
</dbReference>
<dbReference type="PANTHER" id="PTHR21071">
    <property type="entry name" value="UDP-N-ACETYLENOLPYRUVOYLGLUCOSAMINE REDUCTASE"/>
    <property type="match status" value="1"/>
</dbReference>
<dbReference type="Pfam" id="PF01565">
    <property type="entry name" value="FAD_binding_4"/>
    <property type="match status" value="1"/>
</dbReference>
<sequence>MKIQENVSLKPFNTFGIDVKAKWFCSFENENDVINLLSNDRYREEKKLILGGGSNLLFTSDFDGLVMKNDIRGIDKLKEDENHVWLRIGAGENWHEFVLYCISNGWAGVENLSLIPGTVGAAPMQNIGAYGVEIKEVFESLEAIHIKDKTVKTFSNEDCRFGYRESYFKKEGKGQYIITSVTLKLSKQPAFNVSYGAIAQTLEESGVQKLSIKAVSDAVIHIRQSKLPDPKNIGNAGSFFKNPTIDFIDFEQLKIQFPGMPGYEQPENTIKVPAGWLIEQCGWKGKTLGQIGVHKHQALVLVNYGEGKGGDIRDLAREIKKSVARKFGIVIEEEVNVV</sequence>
<dbReference type="InterPro" id="IPR016166">
    <property type="entry name" value="FAD-bd_PCMH"/>
</dbReference>
<dbReference type="InterPro" id="IPR036635">
    <property type="entry name" value="MurB_C_sf"/>
</dbReference>